<evidence type="ECO:0000256" key="3">
    <source>
        <dbReference type="ARBA" id="ARBA00022842"/>
    </source>
</evidence>
<evidence type="ECO:0000313" key="6">
    <source>
        <dbReference type="Proteomes" id="UP001262889"/>
    </source>
</evidence>
<dbReference type="InterPro" id="IPR029017">
    <property type="entry name" value="Enolase-like_N"/>
</dbReference>
<protein>
    <submittedName>
        <fullName evidence="5">Enolase C-terminal domain-like protein</fullName>
    </submittedName>
</protein>
<keyword evidence="3" id="KW-0460">Magnesium</keyword>
<dbReference type="SUPFAM" id="SSF54826">
    <property type="entry name" value="Enolase N-terminal domain-like"/>
    <property type="match status" value="1"/>
</dbReference>
<dbReference type="Gene3D" id="3.30.390.10">
    <property type="entry name" value="Enolase-like, N-terminal domain"/>
    <property type="match status" value="1"/>
</dbReference>
<gene>
    <name evidence="5" type="ORF">RM553_03050</name>
</gene>
<dbReference type="PANTHER" id="PTHR13794:SF58">
    <property type="entry name" value="MITOCHONDRIAL ENOLASE SUPERFAMILY MEMBER 1"/>
    <property type="match status" value="1"/>
</dbReference>
<name>A0ABU3C634_9FLAO</name>
<dbReference type="InterPro" id="IPR029065">
    <property type="entry name" value="Enolase_C-like"/>
</dbReference>
<sequence>MNFDKSNNAWKITAAAAHAYCVPTEEPEADGTLQWDNTIMVLVHLKSESQEGIGYTYADAVTAQFIAQHLFPLIKDENLFDINRLWGKMQRKVRNLGLPGIASMAISAVDNALWDLKSKTLGLPLCKLFGQQHETMQSYASGGFTTYGPAELSAKFQQWKEEGHKMFKMKIGRSKKEDIQRLRAARKTIGEGQLFVDANGAYFPKEAIEMANILNDFEVKWFEEPVTSDDPEGMRFVKENIPAAIRVASGEYGYTPGYFKNMLEHSAVDVLQADATRCGGITGLLKAGEICGAFHLPISAHCAPSLHLHPSLSIQPMQHVEYFRDHVRIEKMFFDGYAEAREGKLKPDLSRNGLGLDFKFKDAQKYKIT</sequence>
<accession>A0ABU3C634</accession>
<dbReference type="RefSeq" id="WP_311533509.1">
    <property type="nucleotide sequence ID" value="NZ_JAVRHQ010000002.1"/>
</dbReference>
<dbReference type="Gene3D" id="3.20.20.120">
    <property type="entry name" value="Enolase-like C-terminal domain"/>
    <property type="match status" value="1"/>
</dbReference>
<dbReference type="SFLD" id="SFLDG00179">
    <property type="entry name" value="mandelate_racemase"/>
    <property type="match status" value="1"/>
</dbReference>
<proteinExistence type="predicted"/>
<feature type="domain" description="Mandelate racemase/muconate lactonizing enzyme C-terminal" evidence="4">
    <location>
        <begin position="149"/>
        <end position="244"/>
    </location>
</feature>
<comment type="cofactor">
    <cofactor evidence="1">
        <name>Mg(2+)</name>
        <dbReference type="ChEBI" id="CHEBI:18420"/>
    </cofactor>
</comment>
<evidence type="ECO:0000256" key="2">
    <source>
        <dbReference type="ARBA" id="ARBA00022723"/>
    </source>
</evidence>
<reference evidence="5 6" key="1">
    <citation type="submission" date="2023-09" db="EMBL/GenBank/DDBJ databases">
        <authorList>
            <person name="Rey-Velasco X."/>
        </authorList>
    </citation>
    <scope>NUCLEOTIDE SEQUENCE [LARGE SCALE GENOMIC DNA]</scope>
    <source>
        <strain evidence="5 6">F363</strain>
    </source>
</reference>
<evidence type="ECO:0000259" key="4">
    <source>
        <dbReference type="SMART" id="SM00922"/>
    </source>
</evidence>
<evidence type="ECO:0000256" key="1">
    <source>
        <dbReference type="ARBA" id="ARBA00001946"/>
    </source>
</evidence>
<organism evidence="5 6">
    <name type="scientific">Autumnicola tepida</name>
    <dbReference type="NCBI Taxonomy" id="3075595"/>
    <lineage>
        <taxon>Bacteria</taxon>
        <taxon>Pseudomonadati</taxon>
        <taxon>Bacteroidota</taxon>
        <taxon>Flavobacteriia</taxon>
        <taxon>Flavobacteriales</taxon>
        <taxon>Flavobacteriaceae</taxon>
        <taxon>Autumnicola</taxon>
    </lineage>
</organism>
<dbReference type="InterPro" id="IPR046945">
    <property type="entry name" value="RHMD-like"/>
</dbReference>
<comment type="caution">
    <text evidence="5">The sequence shown here is derived from an EMBL/GenBank/DDBJ whole genome shotgun (WGS) entry which is preliminary data.</text>
</comment>
<keyword evidence="2" id="KW-0479">Metal-binding</keyword>
<dbReference type="SMART" id="SM00922">
    <property type="entry name" value="MR_MLE"/>
    <property type="match status" value="1"/>
</dbReference>
<dbReference type="SUPFAM" id="SSF51604">
    <property type="entry name" value="Enolase C-terminal domain-like"/>
    <property type="match status" value="1"/>
</dbReference>
<keyword evidence="6" id="KW-1185">Reference proteome</keyword>
<dbReference type="SFLD" id="SFLDS00001">
    <property type="entry name" value="Enolase"/>
    <property type="match status" value="1"/>
</dbReference>
<dbReference type="InterPro" id="IPR013342">
    <property type="entry name" value="Mandelate_racemase_C"/>
</dbReference>
<dbReference type="Pfam" id="PF13378">
    <property type="entry name" value="MR_MLE_C"/>
    <property type="match status" value="1"/>
</dbReference>
<dbReference type="InterPro" id="IPR036849">
    <property type="entry name" value="Enolase-like_C_sf"/>
</dbReference>
<dbReference type="Pfam" id="PF02746">
    <property type="entry name" value="MR_MLE_N"/>
    <property type="match status" value="1"/>
</dbReference>
<dbReference type="PANTHER" id="PTHR13794">
    <property type="entry name" value="ENOLASE SUPERFAMILY, MANDELATE RACEMASE"/>
    <property type="match status" value="1"/>
</dbReference>
<evidence type="ECO:0000313" key="5">
    <source>
        <dbReference type="EMBL" id="MDT0641801.1"/>
    </source>
</evidence>
<dbReference type="CDD" id="cd03328">
    <property type="entry name" value="MR_like_3"/>
    <property type="match status" value="1"/>
</dbReference>
<dbReference type="Proteomes" id="UP001262889">
    <property type="component" value="Unassembled WGS sequence"/>
</dbReference>
<dbReference type="EMBL" id="JAVRHQ010000002">
    <property type="protein sequence ID" value="MDT0641801.1"/>
    <property type="molecule type" value="Genomic_DNA"/>
</dbReference>
<dbReference type="InterPro" id="IPR013341">
    <property type="entry name" value="Mandelate_racemase_N_dom"/>
</dbReference>